<accession>A0AAX6MCM3</accession>
<organism evidence="2 3">
    <name type="scientific">Daldinia eschscholtzii</name>
    <dbReference type="NCBI Taxonomy" id="292717"/>
    <lineage>
        <taxon>Eukaryota</taxon>
        <taxon>Fungi</taxon>
        <taxon>Dikarya</taxon>
        <taxon>Ascomycota</taxon>
        <taxon>Pezizomycotina</taxon>
        <taxon>Sordariomycetes</taxon>
        <taxon>Xylariomycetidae</taxon>
        <taxon>Xylariales</taxon>
        <taxon>Hypoxylaceae</taxon>
        <taxon>Daldinia</taxon>
    </lineage>
</organism>
<sequence>MSIFDSLNGTFTTNPDDNAEAEKDEPITRQTSPHVGRFPVRIKRPDSTVTEKLPEPRTSQNNLPATTNDQDPVGWLALGNTNLEGAPEATRVPMQWIDRILETSVTMRDQAFRTPQTISDDEIKERIRRLDTRVYVFVPDSNDNNKPWPRKRYSDLETALKDLCTRFKPYYASFAAFTPETRNIQLFPPNFILPENRCLIPGTVIFDIQDALDNWYAGSPVDGPCEEGDDTNDSTTMEIDLSLLTGPDIYTIGEDPISGVYDTDSMKMGGSLYDDDIREPETATLAKHGLGSSEESLLTDDYDMTIASKMGFVP</sequence>
<dbReference type="EMBL" id="JBANMG010000008">
    <property type="protein sequence ID" value="KAK6950213.1"/>
    <property type="molecule type" value="Genomic_DNA"/>
</dbReference>
<name>A0AAX6MCM3_9PEZI</name>
<evidence type="ECO:0000256" key="1">
    <source>
        <dbReference type="SAM" id="MobiDB-lite"/>
    </source>
</evidence>
<dbReference type="Proteomes" id="UP001369815">
    <property type="component" value="Unassembled WGS sequence"/>
</dbReference>
<evidence type="ECO:0000313" key="3">
    <source>
        <dbReference type="Proteomes" id="UP001369815"/>
    </source>
</evidence>
<feature type="region of interest" description="Disordered" evidence="1">
    <location>
        <begin position="1"/>
        <end position="80"/>
    </location>
</feature>
<protein>
    <submittedName>
        <fullName evidence="2">Uncharacterized protein</fullName>
    </submittedName>
</protein>
<feature type="compositionally biased region" description="Polar residues" evidence="1">
    <location>
        <begin position="57"/>
        <end position="70"/>
    </location>
</feature>
<gene>
    <name evidence="2" type="ORF">Daesc_008539</name>
</gene>
<comment type="caution">
    <text evidence="2">The sequence shown here is derived from an EMBL/GenBank/DDBJ whole genome shotgun (WGS) entry which is preliminary data.</text>
</comment>
<feature type="compositionally biased region" description="Polar residues" evidence="1">
    <location>
        <begin position="1"/>
        <end position="16"/>
    </location>
</feature>
<reference evidence="2 3" key="1">
    <citation type="journal article" date="2024" name="Front Chem Biol">
        <title>Unveiling the potential of Daldinia eschscholtzii MFLUCC 19-0629 through bioactivity and bioinformatics studies for enhanced sustainable agriculture production.</title>
        <authorList>
            <person name="Brooks S."/>
            <person name="Weaver J.A."/>
            <person name="Klomchit A."/>
            <person name="Alharthi S.A."/>
            <person name="Onlamun T."/>
            <person name="Nurani R."/>
            <person name="Vong T.K."/>
            <person name="Alberti F."/>
            <person name="Greco C."/>
        </authorList>
    </citation>
    <scope>NUCLEOTIDE SEQUENCE [LARGE SCALE GENOMIC DNA]</scope>
    <source>
        <strain evidence="2">MFLUCC 19-0629</strain>
    </source>
</reference>
<proteinExistence type="predicted"/>
<dbReference type="AlphaFoldDB" id="A0AAX6MCM3"/>
<keyword evidence="3" id="KW-1185">Reference proteome</keyword>
<evidence type="ECO:0000313" key="2">
    <source>
        <dbReference type="EMBL" id="KAK6950213.1"/>
    </source>
</evidence>